<protein>
    <recommendedName>
        <fullName evidence="3">HPr kinase</fullName>
    </recommendedName>
</protein>
<keyword evidence="2" id="KW-1185">Reference proteome</keyword>
<dbReference type="EMBL" id="BMSA01000050">
    <property type="protein sequence ID" value="GGT96122.1"/>
    <property type="molecule type" value="Genomic_DNA"/>
</dbReference>
<dbReference type="InterPro" id="IPR027417">
    <property type="entry name" value="P-loop_NTPase"/>
</dbReference>
<evidence type="ECO:0008006" key="3">
    <source>
        <dbReference type="Google" id="ProtNLM"/>
    </source>
</evidence>
<organism evidence="1 2">
    <name type="scientific">Streptomyces phaeofaciens</name>
    <dbReference type="NCBI Taxonomy" id="68254"/>
    <lineage>
        <taxon>Bacteria</taxon>
        <taxon>Bacillati</taxon>
        <taxon>Actinomycetota</taxon>
        <taxon>Actinomycetes</taxon>
        <taxon>Kitasatosporales</taxon>
        <taxon>Streptomycetaceae</taxon>
        <taxon>Streptomyces</taxon>
    </lineage>
</organism>
<dbReference type="Proteomes" id="UP000646776">
    <property type="component" value="Unassembled WGS sequence"/>
</dbReference>
<proteinExistence type="predicted"/>
<name>A0A918HQD7_9ACTN</name>
<dbReference type="SUPFAM" id="SSF52540">
    <property type="entry name" value="P-loop containing nucleoside triphosphate hydrolases"/>
    <property type="match status" value="1"/>
</dbReference>
<evidence type="ECO:0000313" key="1">
    <source>
        <dbReference type="EMBL" id="GGT96122.1"/>
    </source>
</evidence>
<dbReference type="AlphaFoldDB" id="A0A918HQD7"/>
<comment type="caution">
    <text evidence="1">The sequence shown here is derived from an EMBL/GenBank/DDBJ whole genome shotgun (WGS) entry which is preliminary data.</text>
</comment>
<sequence length="362" mass="39363">MNDRSSNAALPFAGHRFLIGTDAAFRLDQDAHLINFAPETAPAPLCGELTHIRVHHREDLFRDRMARLAGARSVRVVPFRGEPYRFSRTGRVSWWRPETGSHLPKDHLYAKDATGRLHVVLHPGTGRGERYALRVIREVVLRCAEHRGWAVFHAAAAAVDDRGVLIAGSSGAGKTTVLTALAAHRRADLIGSDRVLVTETAARLVGVPITVRIAAGTLSGLTPRSGLPPHSVLPADFGTVRKAACTPHAFAHAFASRVQETAPLRLIVLPQLHDDEREVSIAFPRSAAARDALAAVCCTPNDEDWLRPWFADRTRPPAELARQAAGLMDAMVARGPVMTVTAGVHTPHLLERIAEAIARRLT</sequence>
<dbReference type="RefSeq" id="WP_189718158.1">
    <property type="nucleotide sequence ID" value="NZ_BMSA01000050.1"/>
</dbReference>
<dbReference type="SUPFAM" id="SSF53795">
    <property type="entry name" value="PEP carboxykinase-like"/>
    <property type="match status" value="1"/>
</dbReference>
<gene>
    <name evidence="1" type="ORF">GCM10010226_87160</name>
</gene>
<reference evidence="1" key="2">
    <citation type="submission" date="2020-09" db="EMBL/GenBank/DDBJ databases">
        <authorList>
            <person name="Sun Q."/>
            <person name="Ohkuma M."/>
        </authorList>
    </citation>
    <scope>NUCLEOTIDE SEQUENCE</scope>
    <source>
        <strain evidence="1">JCM 4125</strain>
    </source>
</reference>
<evidence type="ECO:0000313" key="2">
    <source>
        <dbReference type="Proteomes" id="UP000646776"/>
    </source>
</evidence>
<accession>A0A918HQD7</accession>
<dbReference type="Gene3D" id="3.40.50.300">
    <property type="entry name" value="P-loop containing nucleotide triphosphate hydrolases"/>
    <property type="match status" value="1"/>
</dbReference>
<reference evidence="1" key="1">
    <citation type="journal article" date="2014" name="Int. J. Syst. Evol. Microbiol.">
        <title>Complete genome sequence of Corynebacterium casei LMG S-19264T (=DSM 44701T), isolated from a smear-ripened cheese.</title>
        <authorList>
            <consortium name="US DOE Joint Genome Institute (JGI-PGF)"/>
            <person name="Walter F."/>
            <person name="Albersmeier A."/>
            <person name="Kalinowski J."/>
            <person name="Ruckert C."/>
        </authorList>
    </citation>
    <scope>NUCLEOTIDE SEQUENCE</scope>
    <source>
        <strain evidence="1">JCM 4125</strain>
    </source>
</reference>